<dbReference type="AlphaFoldDB" id="G5IJI8"/>
<evidence type="ECO:0000259" key="1">
    <source>
        <dbReference type="Pfam" id="PF03417"/>
    </source>
</evidence>
<name>G5IJI8_9FIRM</name>
<dbReference type="InterPro" id="IPR047801">
    <property type="entry name" value="Peptidase_C45"/>
</dbReference>
<dbReference type="Pfam" id="PF03417">
    <property type="entry name" value="AAT"/>
    <property type="match status" value="1"/>
</dbReference>
<evidence type="ECO:0000313" key="3">
    <source>
        <dbReference type="Proteomes" id="UP000005384"/>
    </source>
</evidence>
<dbReference type="Gene3D" id="3.60.60.10">
    <property type="entry name" value="Penicillin V Acylase, Chain A"/>
    <property type="match status" value="1"/>
</dbReference>
<dbReference type="CDD" id="cd01935">
    <property type="entry name" value="Ntn_CGH_like"/>
    <property type="match status" value="1"/>
</dbReference>
<dbReference type="HOGENOM" id="CLU_064034_0_0_9"/>
<feature type="domain" description="Peptidase C45 hydrolase" evidence="1">
    <location>
        <begin position="101"/>
        <end position="332"/>
    </location>
</feature>
<dbReference type="NCBIfam" id="NF040521">
    <property type="entry name" value="C45_proenzyme"/>
    <property type="match status" value="1"/>
</dbReference>
<dbReference type="SUPFAM" id="SSF56235">
    <property type="entry name" value="N-terminal nucleophile aminohydrolases (Ntn hydrolases)"/>
    <property type="match status" value="1"/>
</dbReference>
<sequence>MKCMTKTMELAGSNYEIGRKLGEIVAGVPQLRALHTAVYPGSGEEKAKEAMALFERWCPGFNEELSGFAEVLQVPASQLAFYATTNLRPNCSQIAVLPSMTESGEPLLARNYEFNPMFEDFTLVRTSVPGKYRHMGTSVFLFGREDGFNECGLAVTMSSCGMPVGAEQGMRRTKVNGLQYWAVIRALLENCRDVEEALAYVKEMPIAFNLNLMLVDKSGRIALVETLDGRMAVKRIPEDGGEQYLCATNHQVIPELIACEPVAMRHSLQRYHWIREKMDHSDKVGREQLKEMLLSMYPEGMCCHFYEAFFGTTKSMVISPAAGTIELCWGGEAANGWKVYGIEEPLQTSMTEIEVHNVPFQREFGEFLPIE</sequence>
<dbReference type="PANTHER" id="PTHR34180">
    <property type="entry name" value="PEPTIDASE C45"/>
    <property type="match status" value="1"/>
</dbReference>
<protein>
    <recommendedName>
        <fullName evidence="1">Peptidase C45 hydrolase domain-containing protein</fullName>
    </recommendedName>
</protein>
<accession>G5IJI8</accession>
<dbReference type="PATRIC" id="fig|742737.3.peg.3644"/>
<reference evidence="2 3" key="1">
    <citation type="submission" date="2011-08" db="EMBL/GenBank/DDBJ databases">
        <title>The Genome Sequence of Clostridium hathewayi WAL-18680.</title>
        <authorList>
            <consortium name="The Broad Institute Genome Sequencing Platform"/>
            <person name="Earl A."/>
            <person name="Ward D."/>
            <person name="Feldgarden M."/>
            <person name="Gevers D."/>
            <person name="Finegold S.M."/>
            <person name="Summanen P.H."/>
            <person name="Molitoris D.R."/>
            <person name="Song M."/>
            <person name="Daigneault M."/>
            <person name="Allen-Vercoe E."/>
            <person name="Young S.K."/>
            <person name="Zeng Q."/>
            <person name="Gargeya S."/>
            <person name="Fitzgerald M."/>
            <person name="Haas B."/>
            <person name="Abouelleil A."/>
            <person name="Alvarado L."/>
            <person name="Arachchi H.M."/>
            <person name="Berlin A."/>
            <person name="Brown A."/>
            <person name="Chapman S.B."/>
            <person name="Chen Z."/>
            <person name="Dunbar C."/>
            <person name="Freedman E."/>
            <person name="Gearin G."/>
            <person name="Gellesch M."/>
            <person name="Goldberg J."/>
            <person name="Griggs A."/>
            <person name="Gujja S."/>
            <person name="Heiman D."/>
            <person name="Howarth C."/>
            <person name="Larson L."/>
            <person name="Lui A."/>
            <person name="MacDonald P.J.P."/>
            <person name="Montmayeur A."/>
            <person name="Murphy C."/>
            <person name="Neiman D."/>
            <person name="Pearson M."/>
            <person name="Priest M."/>
            <person name="Roberts A."/>
            <person name="Saif S."/>
            <person name="Shea T."/>
            <person name="Shenoy N."/>
            <person name="Sisk P."/>
            <person name="Stolte C."/>
            <person name="Sykes S."/>
            <person name="Wortman J."/>
            <person name="Nusbaum C."/>
            <person name="Birren B."/>
        </authorList>
    </citation>
    <scope>NUCLEOTIDE SEQUENCE [LARGE SCALE GENOMIC DNA]</scope>
    <source>
        <strain evidence="2 3">WAL-18680</strain>
    </source>
</reference>
<dbReference type="EMBL" id="ADLN01000104">
    <property type="protein sequence ID" value="EHI58208.1"/>
    <property type="molecule type" value="Genomic_DNA"/>
</dbReference>
<dbReference type="InterPro" id="IPR047794">
    <property type="entry name" value="C45_proenzyme-like"/>
</dbReference>
<dbReference type="InterPro" id="IPR029055">
    <property type="entry name" value="Ntn_hydrolases_N"/>
</dbReference>
<dbReference type="Proteomes" id="UP000005384">
    <property type="component" value="Unassembled WGS sequence"/>
</dbReference>
<dbReference type="OrthoDB" id="8617387at2"/>
<gene>
    <name evidence="2" type="ORF">HMPREF9473_03666</name>
</gene>
<evidence type="ECO:0000313" key="2">
    <source>
        <dbReference type="EMBL" id="EHI58208.1"/>
    </source>
</evidence>
<keyword evidence="3" id="KW-1185">Reference proteome</keyword>
<dbReference type="RefSeq" id="WP_006781657.1">
    <property type="nucleotide sequence ID" value="NZ_CP040506.1"/>
</dbReference>
<organism evidence="2 3">
    <name type="scientific">Hungatella hathewayi WAL-18680</name>
    <dbReference type="NCBI Taxonomy" id="742737"/>
    <lineage>
        <taxon>Bacteria</taxon>
        <taxon>Bacillati</taxon>
        <taxon>Bacillota</taxon>
        <taxon>Clostridia</taxon>
        <taxon>Lachnospirales</taxon>
        <taxon>Lachnospiraceae</taxon>
        <taxon>Hungatella</taxon>
    </lineage>
</organism>
<dbReference type="PANTHER" id="PTHR34180:SF1">
    <property type="entry name" value="BETA-ALANYL-DOPAMINE_CARCININE HYDROLASE"/>
    <property type="match status" value="1"/>
</dbReference>
<dbReference type="InterPro" id="IPR005079">
    <property type="entry name" value="Peptidase_C45_hydrolase"/>
</dbReference>
<comment type="caution">
    <text evidence="2">The sequence shown here is derived from an EMBL/GenBank/DDBJ whole genome shotgun (WGS) entry which is preliminary data.</text>
</comment>
<proteinExistence type="predicted"/>